<comment type="caution">
    <text evidence="1">The sequence shown here is derived from an EMBL/GenBank/DDBJ whole genome shotgun (WGS) entry which is preliminary data.</text>
</comment>
<dbReference type="Proteomes" id="UP001054821">
    <property type="component" value="Chromosome 1"/>
</dbReference>
<gene>
    <name evidence="1" type="ORF">L3X38_008986</name>
</gene>
<dbReference type="SUPFAM" id="SSF52058">
    <property type="entry name" value="L domain-like"/>
    <property type="match status" value="1"/>
</dbReference>
<sequence>MQPKLVALDLRHSKLKIVWKDCKLHQNLKIPNLSRSYWLTKSPDFSKLPNLEELILEFCVSLSEVSLIPRRSWKTLFVNQKTIIFGRNNCQNDVLRSEGGDQVSILVRPLVDFVIVKKIGVHLEWYKLMKGNIHSELDLYELGR</sequence>
<proteinExistence type="predicted"/>
<evidence type="ECO:0000313" key="1">
    <source>
        <dbReference type="EMBL" id="KAI5356091.1"/>
    </source>
</evidence>
<keyword evidence="2" id="KW-1185">Reference proteome</keyword>
<dbReference type="EMBL" id="JAJFAZ020000001">
    <property type="protein sequence ID" value="KAI5356091.1"/>
    <property type="molecule type" value="Genomic_DNA"/>
</dbReference>
<name>A0AAD4ZXV5_PRUDU</name>
<dbReference type="Gene3D" id="3.80.10.10">
    <property type="entry name" value="Ribonuclease Inhibitor"/>
    <property type="match status" value="1"/>
</dbReference>
<reference evidence="1 2" key="1">
    <citation type="journal article" date="2022" name="G3 (Bethesda)">
        <title>Whole-genome sequence and methylome profiling of the almond [Prunus dulcis (Mill.) D.A. Webb] cultivar 'Nonpareil'.</title>
        <authorList>
            <person name="D'Amico-Willman K.M."/>
            <person name="Ouma W.Z."/>
            <person name="Meulia T."/>
            <person name="Sideli G.M."/>
            <person name="Gradziel T.M."/>
            <person name="Fresnedo-Ramirez J."/>
        </authorList>
    </citation>
    <scope>NUCLEOTIDE SEQUENCE [LARGE SCALE GENOMIC DNA]</scope>
    <source>
        <strain evidence="1">Clone GOH B32 T37-40</strain>
    </source>
</reference>
<organism evidence="1 2">
    <name type="scientific">Prunus dulcis</name>
    <name type="common">Almond</name>
    <name type="synonym">Amygdalus dulcis</name>
    <dbReference type="NCBI Taxonomy" id="3755"/>
    <lineage>
        <taxon>Eukaryota</taxon>
        <taxon>Viridiplantae</taxon>
        <taxon>Streptophyta</taxon>
        <taxon>Embryophyta</taxon>
        <taxon>Tracheophyta</taxon>
        <taxon>Spermatophyta</taxon>
        <taxon>Magnoliopsida</taxon>
        <taxon>eudicotyledons</taxon>
        <taxon>Gunneridae</taxon>
        <taxon>Pentapetalae</taxon>
        <taxon>rosids</taxon>
        <taxon>fabids</taxon>
        <taxon>Rosales</taxon>
        <taxon>Rosaceae</taxon>
        <taxon>Amygdaloideae</taxon>
        <taxon>Amygdaleae</taxon>
        <taxon>Prunus</taxon>
    </lineage>
</organism>
<dbReference type="InterPro" id="IPR032675">
    <property type="entry name" value="LRR_dom_sf"/>
</dbReference>
<dbReference type="AlphaFoldDB" id="A0AAD4ZXV5"/>
<accession>A0AAD4ZXV5</accession>
<evidence type="ECO:0000313" key="2">
    <source>
        <dbReference type="Proteomes" id="UP001054821"/>
    </source>
</evidence>
<protein>
    <submittedName>
        <fullName evidence="1">Uncharacterized protein</fullName>
    </submittedName>
</protein>